<reference evidence="2" key="1">
    <citation type="submission" date="2014-11" db="EMBL/GenBank/DDBJ databases">
        <authorList>
            <person name="Amaro Gonzalez C."/>
        </authorList>
    </citation>
    <scope>NUCLEOTIDE SEQUENCE</scope>
</reference>
<name>A0A0E9SA29_ANGAN</name>
<dbReference type="AlphaFoldDB" id="A0A0E9SA29"/>
<reference evidence="2" key="2">
    <citation type="journal article" date="2015" name="Fish Shellfish Immunol.">
        <title>Early steps in the European eel (Anguilla anguilla)-Vibrio vulnificus interaction in the gills: Role of the RtxA13 toxin.</title>
        <authorList>
            <person name="Callol A."/>
            <person name="Pajuelo D."/>
            <person name="Ebbesson L."/>
            <person name="Teles M."/>
            <person name="MacKenzie S."/>
            <person name="Amaro C."/>
        </authorList>
    </citation>
    <scope>NUCLEOTIDE SEQUENCE</scope>
</reference>
<proteinExistence type="predicted"/>
<evidence type="ECO:0000256" key="1">
    <source>
        <dbReference type="SAM" id="MobiDB-lite"/>
    </source>
</evidence>
<organism evidence="2">
    <name type="scientific">Anguilla anguilla</name>
    <name type="common">European freshwater eel</name>
    <name type="synonym">Muraena anguilla</name>
    <dbReference type="NCBI Taxonomy" id="7936"/>
    <lineage>
        <taxon>Eukaryota</taxon>
        <taxon>Metazoa</taxon>
        <taxon>Chordata</taxon>
        <taxon>Craniata</taxon>
        <taxon>Vertebrata</taxon>
        <taxon>Euteleostomi</taxon>
        <taxon>Actinopterygii</taxon>
        <taxon>Neopterygii</taxon>
        <taxon>Teleostei</taxon>
        <taxon>Anguilliformes</taxon>
        <taxon>Anguillidae</taxon>
        <taxon>Anguilla</taxon>
    </lineage>
</organism>
<sequence length="26" mass="2889">MQTLHRKAPSRDSNPQPSCRNVPGVL</sequence>
<evidence type="ECO:0000313" key="2">
    <source>
        <dbReference type="EMBL" id="JAH38229.1"/>
    </source>
</evidence>
<accession>A0A0E9SA29</accession>
<feature type="region of interest" description="Disordered" evidence="1">
    <location>
        <begin position="1"/>
        <end position="26"/>
    </location>
</feature>
<dbReference type="EMBL" id="GBXM01070348">
    <property type="protein sequence ID" value="JAH38229.1"/>
    <property type="molecule type" value="Transcribed_RNA"/>
</dbReference>
<protein>
    <submittedName>
        <fullName evidence="2">Uncharacterized protein</fullName>
    </submittedName>
</protein>